<dbReference type="PRINTS" id="PR00463">
    <property type="entry name" value="EP450I"/>
</dbReference>
<dbReference type="PANTHER" id="PTHR24286">
    <property type="entry name" value="CYTOCHROME P450 26"/>
    <property type="match status" value="1"/>
</dbReference>
<evidence type="ECO:0000256" key="2">
    <source>
        <dbReference type="ARBA" id="ARBA00022723"/>
    </source>
</evidence>
<dbReference type="GO" id="GO:0016705">
    <property type="term" value="F:oxidoreductase activity, acting on paired donors, with incorporation or reduction of molecular oxygen"/>
    <property type="evidence" value="ECO:0007669"/>
    <property type="project" value="InterPro"/>
</dbReference>
<dbReference type="GO" id="GO:0020037">
    <property type="term" value="F:heme binding"/>
    <property type="evidence" value="ECO:0007669"/>
    <property type="project" value="InterPro"/>
</dbReference>
<dbReference type="GO" id="GO:0004497">
    <property type="term" value="F:monooxygenase activity"/>
    <property type="evidence" value="ECO:0007669"/>
    <property type="project" value="InterPro"/>
</dbReference>
<dbReference type="PRINTS" id="PR00385">
    <property type="entry name" value="P450"/>
</dbReference>
<feature type="chain" id="PRO_5014699093" description="Cytochrome P450" evidence="5">
    <location>
        <begin position="20"/>
        <end position="274"/>
    </location>
</feature>
<dbReference type="GO" id="GO:0005506">
    <property type="term" value="F:iron ion binding"/>
    <property type="evidence" value="ECO:0007669"/>
    <property type="project" value="InterPro"/>
</dbReference>
<evidence type="ECO:0000313" key="6">
    <source>
        <dbReference type="EMBL" id="SPC81176.1"/>
    </source>
</evidence>
<dbReference type="GO" id="GO:0016125">
    <property type="term" value="P:sterol metabolic process"/>
    <property type="evidence" value="ECO:0007669"/>
    <property type="project" value="TreeGrafter"/>
</dbReference>
<evidence type="ECO:0000256" key="4">
    <source>
        <dbReference type="PIRSR" id="PIRSR602401-1"/>
    </source>
</evidence>
<keyword evidence="3 4" id="KW-0408">Iron</keyword>
<dbReference type="Gene3D" id="1.10.630.10">
    <property type="entry name" value="Cytochrome P450"/>
    <property type="match status" value="2"/>
</dbReference>
<evidence type="ECO:0000256" key="3">
    <source>
        <dbReference type="ARBA" id="ARBA00023004"/>
    </source>
</evidence>
<name>A0A2N9EQS3_FAGSY</name>
<dbReference type="AlphaFoldDB" id="A0A2N9EQS3"/>
<keyword evidence="2 4" id="KW-0479">Metal-binding</keyword>
<feature type="binding site" description="axial binding residue" evidence="4">
    <location>
        <position position="221"/>
    </location>
    <ligand>
        <name>heme</name>
        <dbReference type="ChEBI" id="CHEBI:30413"/>
    </ligand>
    <ligandPart>
        <name>Fe</name>
        <dbReference type="ChEBI" id="CHEBI:18248"/>
    </ligandPart>
</feature>
<proteinExistence type="inferred from homology"/>
<gene>
    <name evidence="6" type="ORF">FSB_LOCUS9058</name>
</gene>
<keyword evidence="5" id="KW-0732">Signal</keyword>
<keyword evidence="4" id="KW-0349">Heme</keyword>
<dbReference type="SUPFAM" id="SSF48264">
    <property type="entry name" value="Cytochrome P450"/>
    <property type="match status" value="1"/>
</dbReference>
<comment type="cofactor">
    <cofactor evidence="4">
        <name>heme</name>
        <dbReference type="ChEBI" id="CHEBI:30413"/>
    </cofactor>
</comment>
<dbReference type="Pfam" id="PF00067">
    <property type="entry name" value="p450"/>
    <property type="match status" value="1"/>
</dbReference>
<dbReference type="InterPro" id="IPR001128">
    <property type="entry name" value="Cyt_P450"/>
</dbReference>
<evidence type="ECO:0008006" key="7">
    <source>
        <dbReference type="Google" id="ProtNLM"/>
    </source>
</evidence>
<sequence length="274" mass="31189">MKTLTFNIICSLLFGLGQGVRKDKFVACFQEMIAGIWLIPIDLPFTRYNRSLRARTRVQNMVKDLIREKRVELEQKGASPRQDLITCMLSIRNENNEQVISDKEILQNVIVVMVAGHDTSSVLITFIIRLLANEPAVYAAILQEHEEIAKSKPSGEKALKDIEYGGYLIPKGWQVFWVSPMTHMDSSIFPEPSKFDPSRFENQASVPPYSFIAFRAGPRICPGNEFARIETLVTIHYLITHFTWKLCADDSFSRDPTPVPTQGLPIQLVQKKTF</sequence>
<dbReference type="InterPro" id="IPR002401">
    <property type="entry name" value="Cyt_P450_E_grp-I"/>
</dbReference>
<dbReference type="PANTHER" id="PTHR24286:SF217">
    <property type="entry name" value="OS07G0520300 PROTEIN"/>
    <property type="match status" value="1"/>
</dbReference>
<dbReference type="InterPro" id="IPR036396">
    <property type="entry name" value="Cyt_P450_sf"/>
</dbReference>
<accession>A0A2N9EQS3</accession>
<protein>
    <recommendedName>
        <fullName evidence="7">Cytochrome P450</fullName>
    </recommendedName>
</protein>
<reference evidence="6" key="1">
    <citation type="submission" date="2018-02" db="EMBL/GenBank/DDBJ databases">
        <authorList>
            <person name="Cohen D.B."/>
            <person name="Kent A.D."/>
        </authorList>
    </citation>
    <scope>NUCLEOTIDE SEQUENCE</scope>
</reference>
<organism evidence="6">
    <name type="scientific">Fagus sylvatica</name>
    <name type="common">Beechnut</name>
    <dbReference type="NCBI Taxonomy" id="28930"/>
    <lineage>
        <taxon>Eukaryota</taxon>
        <taxon>Viridiplantae</taxon>
        <taxon>Streptophyta</taxon>
        <taxon>Embryophyta</taxon>
        <taxon>Tracheophyta</taxon>
        <taxon>Spermatophyta</taxon>
        <taxon>Magnoliopsida</taxon>
        <taxon>eudicotyledons</taxon>
        <taxon>Gunneridae</taxon>
        <taxon>Pentapetalae</taxon>
        <taxon>rosids</taxon>
        <taxon>fabids</taxon>
        <taxon>Fagales</taxon>
        <taxon>Fagaceae</taxon>
        <taxon>Fagus</taxon>
    </lineage>
</organism>
<dbReference type="EMBL" id="OIVN01000499">
    <property type="protein sequence ID" value="SPC81176.1"/>
    <property type="molecule type" value="Genomic_DNA"/>
</dbReference>
<feature type="signal peptide" evidence="5">
    <location>
        <begin position="1"/>
        <end position="19"/>
    </location>
</feature>
<evidence type="ECO:0000256" key="5">
    <source>
        <dbReference type="SAM" id="SignalP"/>
    </source>
</evidence>
<evidence type="ECO:0000256" key="1">
    <source>
        <dbReference type="ARBA" id="ARBA00010617"/>
    </source>
</evidence>
<comment type="similarity">
    <text evidence="1">Belongs to the cytochrome P450 family.</text>
</comment>